<gene>
    <name evidence="1" type="ORF">rCG_57714</name>
</gene>
<organism evidence="1 2">
    <name type="scientific">Rattus norvegicus</name>
    <name type="common">Rat</name>
    <dbReference type="NCBI Taxonomy" id="10116"/>
    <lineage>
        <taxon>Eukaryota</taxon>
        <taxon>Metazoa</taxon>
        <taxon>Chordata</taxon>
        <taxon>Craniata</taxon>
        <taxon>Vertebrata</taxon>
        <taxon>Euteleostomi</taxon>
        <taxon>Mammalia</taxon>
        <taxon>Eutheria</taxon>
        <taxon>Euarchontoglires</taxon>
        <taxon>Glires</taxon>
        <taxon>Rodentia</taxon>
        <taxon>Myomorpha</taxon>
        <taxon>Muroidea</taxon>
        <taxon>Muridae</taxon>
        <taxon>Murinae</taxon>
        <taxon>Rattus</taxon>
    </lineage>
</organism>
<sequence length="20" mass="2206">MNVYFVAVDGITFNLSTWGA</sequence>
<reference evidence="2" key="1">
    <citation type="submission" date="2005-09" db="EMBL/GenBank/DDBJ databases">
        <authorList>
            <person name="Mural R.J."/>
            <person name="Li P.W."/>
            <person name="Adams M.D."/>
            <person name="Amanatides P.G."/>
            <person name="Baden-Tillson H."/>
            <person name="Barnstead M."/>
            <person name="Chin S.H."/>
            <person name="Dew I."/>
            <person name="Evans C.A."/>
            <person name="Ferriera S."/>
            <person name="Flanigan M."/>
            <person name="Fosler C."/>
            <person name="Glodek A."/>
            <person name="Gu Z."/>
            <person name="Holt R.A."/>
            <person name="Jennings D."/>
            <person name="Kraft C.L."/>
            <person name="Lu F."/>
            <person name="Nguyen T."/>
            <person name="Nusskern D.R."/>
            <person name="Pfannkoch C.M."/>
            <person name="Sitter C."/>
            <person name="Sutton G.G."/>
            <person name="Venter J.C."/>
            <person name="Wang Z."/>
            <person name="Woodage T."/>
            <person name="Zheng X.H."/>
            <person name="Zhong F."/>
        </authorList>
    </citation>
    <scope>NUCLEOTIDE SEQUENCE [LARGE SCALE GENOMIC DNA]</scope>
    <source>
        <strain>BN</strain>
        <strain evidence="2">Sprague-Dawley</strain>
    </source>
</reference>
<dbReference type="EMBL" id="CH473986">
    <property type="protein sequence ID" value="EDL94212.1"/>
    <property type="molecule type" value="Genomic_DNA"/>
</dbReference>
<evidence type="ECO:0000313" key="2">
    <source>
        <dbReference type="Proteomes" id="UP000234681"/>
    </source>
</evidence>
<proteinExistence type="predicted"/>
<evidence type="ECO:0000313" key="1">
    <source>
        <dbReference type="EMBL" id="EDL94212.1"/>
    </source>
</evidence>
<dbReference type="AlphaFoldDB" id="A6JH88"/>
<protein>
    <submittedName>
        <fullName evidence="1">RCG57714</fullName>
    </submittedName>
</protein>
<accession>A6JH88</accession>
<name>A6JH88_RAT</name>
<dbReference type="Proteomes" id="UP000234681">
    <property type="component" value="Chromosome 1"/>
</dbReference>
<feature type="non-terminal residue" evidence="1">
    <location>
        <position position="20"/>
    </location>
</feature>